<dbReference type="RefSeq" id="WP_015018661.1">
    <property type="nucleotide sequence ID" value="NC_018719.1"/>
</dbReference>
<dbReference type="AlphaFoldDB" id="K0IMR4"/>
<dbReference type="BioCyc" id="CNIT1237085:G1324-1182-MONOMER"/>
<dbReference type="InParanoid" id="K0IMR4"/>
<dbReference type="EMBL" id="CP002408">
    <property type="protein sequence ID" value="AFU58124.1"/>
    <property type="molecule type" value="Genomic_DNA"/>
</dbReference>
<dbReference type="HOGENOM" id="CLU_2257455_0_0_2"/>
<proteinExistence type="predicted"/>
<feature type="compositionally biased region" description="Basic and acidic residues" evidence="1">
    <location>
        <begin position="69"/>
        <end position="84"/>
    </location>
</feature>
<accession>K0IMR4</accession>
<feature type="region of interest" description="Disordered" evidence="1">
    <location>
        <begin position="69"/>
        <end position="103"/>
    </location>
</feature>
<evidence type="ECO:0000313" key="3">
    <source>
        <dbReference type="Proteomes" id="UP000008037"/>
    </source>
</evidence>
<gene>
    <name evidence="2" type="ordered locus">Ngar_c11840</name>
</gene>
<dbReference type="KEGG" id="nga:Ngar_c11840"/>
<keyword evidence="3" id="KW-1185">Reference proteome</keyword>
<reference evidence="2 3" key="1">
    <citation type="journal article" date="2012" name="Environ. Microbiol.">
        <title>The genome of the ammonia-oxidizing Candidatus Nitrososphaera gargensis: insights into metabolic versatility and environmental adaptations.</title>
        <authorList>
            <person name="Spang A."/>
            <person name="Poehlein A."/>
            <person name="Offre P."/>
            <person name="Zumbragel S."/>
            <person name="Haider S."/>
            <person name="Rychlik N."/>
            <person name="Nowka B."/>
            <person name="Schmeisser C."/>
            <person name="Lebedeva E.V."/>
            <person name="Rattei T."/>
            <person name="Bohm C."/>
            <person name="Schmid M."/>
            <person name="Galushko A."/>
            <person name="Hatzenpichler R."/>
            <person name="Weinmaier T."/>
            <person name="Daniel R."/>
            <person name="Schleper C."/>
            <person name="Spieck E."/>
            <person name="Streit W."/>
            <person name="Wagner M."/>
        </authorList>
    </citation>
    <scope>NUCLEOTIDE SEQUENCE [LARGE SCALE GENOMIC DNA]</scope>
    <source>
        <strain evidence="3">Ga9.2</strain>
    </source>
</reference>
<name>K0IMR4_NITGG</name>
<protein>
    <submittedName>
        <fullName evidence="2">Uncharacterized protein</fullName>
    </submittedName>
</protein>
<dbReference type="Proteomes" id="UP000008037">
    <property type="component" value="Chromosome"/>
</dbReference>
<evidence type="ECO:0000313" key="2">
    <source>
        <dbReference type="EMBL" id="AFU58124.1"/>
    </source>
</evidence>
<evidence type="ECO:0000256" key="1">
    <source>
        <dbReference type="SAM" id="MobiDB-lite"/>
    </source>
</evidence>
<organism evidence="2 3">
    <name type="scientific">Nitrososphaera gargensis (strain Ga9.2)</name>
    <dbReference type="NCBI Taxonomy" id="1237085"/>
    <lineage>
        <taxon>Archaea</taxon>
        <taxon>Nitrososphaerota</taxon>
        <taxon>Nitrososphaeria</taxon>
        <taxon>Nitrososphaerales</taxon>
        <taxon>Nitrososphaeraceae</taxon>
        <taxon>Nitrososphaera</taxon>
    </lineage>
</organism>
<sequence>MTKVKSGDTMQLRYALNESECTACSSHLEWQLDLKDINRPRYVSYHCNYQYVIYIDNVKVDVKRVDRKKQESLENKPVKDDEPRAILIAQTKKKERQRQEKDG</sequence>
<dbReference type="GeneID" id="13797443"/>